<feature type="non-terminal residue" evidence="1">
    <location>
        <position position="1"/>
    </location>
</feature>
<feature type="non-terminal residue" evidence="1">
    <location>
        <position position="26"/>
    </location>
</feature>
<protein>
    <submittedName>
        <fullName evidence="1">Uncharacterized protein</fullName>
    </submittedName>
</protein>
<evidence type="ECO:0000313" key="1">
    <source>
        <dbReference type="EMBL" id="SVB89702.1"/>
    </source>
</evidence>
<organism evidence="1">
    <name type="scientific">marine metagenome</name>
    <dbReference type="NCBI Taxonomy" id="408172"/>
    <lineage>
        <taxon>unclassified sequences</taxon>
        <taxon>metagenomes</taxon>
        <taxon>ecological metagenomes</taxon>
    </lineage>
</organism>
<sequence>ALLRRLLDANLNWITSFHTPLCPCYY</sequence>
<dbReference type="EMBL" id="UINC01062773">
    <property type="protein sequence ID" value="SVB89702.1"/>
    <property type="molecule type" value="Genomic_DNA"/>
</dbReference>
<accession>A0A382HRI4</accession>
<gene>
    <name evidence="1" type="ORF">METZ01_LOCUS242556</name>
</gene>
<proteinExistence type="predicted"/>
<reference evidence="1" key="1">
    <citation type="submission" date="2018-05" db="EMBL/GenBank/DDBJ databases">
        <authorList>
            <person name="Lanie J.A."/>
            <person name="Ng W.-L."/>
            <person name="Kazmierczak K.M."/>
            <person name="Andrzejewski T.M."/>
            <person name="Davidsen T.M."/>
            <person name="Wayne K.J."/>
            <person name="Tettelin H."/>
            <person name="Glass J.I."/>
            <person name="Rusch D."/>
            <person name="Podicherti R."/>
            <person name="Tsui H.-C.T."/>
            <person name="Winkler M.E."/>
        </authorList>
    </citation>
    <scope>NUCLEOTIDE SEQUENCE</scope>
</reference>
<name>A0A382HRI4_9ZZZZ</name>
<dbReference type="AlphaFoldDB" id="A0A382HRI4"/>